<sequence length="141" mass="14228">MGRRRALRAFTGLAALGLAFTAAPAVSQAWSVYNFTDEPTPKLKLVEDAAGDLVLADGDVQGDHLTSAFSGTSVTVILKAPAGWTLDSVSWSGGSGGVLTVPAPGVEETHTFTYVASQPATGTSGTGAGSFKIRRAGSGGT</sequence>
<evidence type="ECO:0000256" key="2">
    <source>
        <dbReference type="SAM" id="SignalP"/>
    </source>
</evidence>
<dbReference type="STRING" id="391625.PPSIR1_09800"/>
<evidence type="ECO:0000313" key="3">
    <source>
        <dbReference type="EMBL" id="EDM77356.1"/>
    </source>
</evidence>
<feature type="chain" id="PRO_5002697563" evidence="2">
    <location>
        <begin position="26"/>
        <end position="141"/>
    </location>
</feature>
<accession>A6G9S0</accession>
<evidence type="ECO:0000313" key="4">
    <source>
        <dbReference type="Proteomes" id="UP000005801"/>
    </source>
</evidence>
<reference evidence="3 4" key="1">
    <citation type="submission" date="2007-06" db="EMBL/GenBank/DDBJ databases">
        <authorList>
            <person name="Shimkets L."/>
            <person name="Ferriera S."/>
            <person name="Johnson J."/>
            <person name="Kravitz S."/>
            <person name="Beeson K."/>
            <person name="Sutton G."/>
            <person name="Rogers Y.-H."/>
            <person name="Friedman R."/>
            <person name="Frazier M."/>
            <person name="Venter J.C."/>
        </authorList>
    </citation>
    <scope>NUCLEOTIDE SEQUENCE [LARGE SCALE GENOMIC DNA]</scope>
    <source>
        <strain evidence="3 4">SIR-1</strain>
    </source>
</reference>
<feature type="signal peptide" evidence="2">
    <location>
        <begin position="1"/>
        <end position="25"/>
    </location>
</feature>
<gene>
    <name evidence="3" type="ORF">PPSIR1_09800</name>
</gene>
<dbReference type="Proteomes" id="UP000005801">
    <property type="component" value="Unassembled WGS sequence"/>
</dbReference>
<feature type="region of interest" description="Disordered" evidence="1">
    <location>
        <begin position="117"/>
        <end position="141"/>
    </location>
</feature>
<protein>
    <submittedName>
        <fullName evidence="3">Uncharacterized protein</fullName>
    </submittedName>
</protein>
<keyword evidence="2" id="KW-0732">Signal</keyword>
<name>A6G9S0_9BACT</name>
<comment type="caution">
    <text evidence="3">The sequence shown here is derived from an EMBL/GenBank/DDBJ whole genome shotgun (WGS) entry which is preliminary data.</text>
</comment>
<keyword evidence="4" id="KW-1185">Reference proteome</keyword>
<proteinExistence type="predicted"/>
<dbReference type="EMBL" id="ABCS01000047">
    <property type="protein sequence ID" value="EDM77356.1"/>
    <property type="molecule type" value="Genomic_DNA"/>
</dbReference>
<evidence type="ECO:0000256" key="1">
    <source>
        <dbReference type="SAM" id="MobiDB-lite"/>
    </source>
</evidence>
<organism evidence="3 4">
    <name type="scientific">Plesiocystis pacifica SIR-1</name>
    <dbReference type="NCBI Taxonomy" id="391625"/>
    <lineage>
        <taxon>Bacteria</taxon>
        <taxon>Pseudomonadati</taxon>
        <taxon>Myxococcota</taxon>
        <taxon>Polyangia</taxon>
        <taxon>Nannocystales</taxon>
        <taxon>Nannocystaceae</taxon>
        <taxon>Plesiocystis</taxon>
    </lineage>
</organism>
<dbReference type="AlphaFoldDB" id="A6G9S0"/>